<feature type="transmembrane region" description="Helical" evidence="6">
    <location>
        <begin position="155"/>
        <end position="174"/>
    </location>
</feature>
<gene>
    <name evidence="8" type="primary">TM6SF1</name>
    <name evidence="8" type="ORF">Bhyg_01142</name>
</gene>
<comment type="caution">
    <text evidence="8">The sequence shown here is derived from an EMBL/GenBank/DDBJ whole genome shotgun (WGS) entry which is preliminary data.</text>
</comment>
<keyword evidence="3 5" id="KW-1133">Transmembrane helix</keyword>
<keyword evidence="4 5" id="KW-0472">Membrane</keyword>
<dbReference type="PANTHER" id="PTHR14568">
    <property type="entry name" value="TRANSMEMBRANE SUPERFAMILY 6 MEMBER 1/2"/>
    <property type="match status" value="1"/>
</dbReference>
<feature type="transmembrane region" description="Helical" evidence="6">
    <location>
        <begin position="273"/>
        <end position="295"/>
    </location>
</feature>
<name>A0A9Q0N905_9DIPT</name>
<feature type="transmembrane region" description="Helical" evidence="6">
    <location>
        <begin position="120"/>
        <end position="143"/>
    </location>
</feature>
<dbReference type="PANTHER" id="PTHR14568:SF8">
    <property type="entry name" value="EXPERA DOMAIN-CONTAINING PROTEIN"/>
    <property type="match status" value="1"/>
</dbReference>
<evidence type="ECO:0000313" key="9">
    <source>
        <dbReference type="Proteomes" id="UP001151699"/>
    </source>
</evidence>
<dbReference type="OrthoDB" id="8181520at2759"/>
<feature type="transmembrane region" description="Helical" evidence="6">
    <location>
        <begin position="186"/>
        <end position="204"/>
    </location>
</feature>
<feature type="transmembrane region" description="Helical" evidence="6">
    <location>
        <begin position="216"/>
        <end position="239"/>
    </location>
</feature>
<dbReference type="Proteomes" id="UP001151699">
    <property type="component" value="Chromosome A"/>
</dbReference>
<evidence type="ECO:0000256" key="2">
    <source>
        <dbReference type="ARBA" id="ARBA00022692"/>
    </source>
</evidence>
<comment type="subcellular location">
    <subcellularLocation>
        <location evidence="1">Membrane</location>
        <topology evidence="1">Multi-pass membrane protein</topology>
    </subcellularLocation>
</comment>
<feature type="transmembrane region" description="Helical" evidence="6">
    <location>
        <begin position="50"/>
        <end position="69"/>
    </location>
</feature>
<keyword evidence="9" id="KW-1185">Reference proteome</keyword>
<dbReference type="AlphaFoldDB" id="A0A9Q0N905"/>
<accession>A0A9Q0N905</accession>
<feature type="transmembrane region" description="Helical" evidence="6">
    <location>
        <begin position="21"/>
        <end position="38"/>
    </location>
</feature>
<protein>
    <submittedName>
        <fullName evidence="8">Transmembrane 6 superfamily member 1</fullName>
    </submittedName>
</protein>
<feature type="transmembrane region" description="Helical" evidence="6">
    <location>
        <begin position="341"/>
        <end position="362"/>
    </location>
</feature>
<evidence type="ECO:0000256" key="6">
    <source>
        <dbReference type="SAM" id="Phobius"/>
    </source>
</evidence>
<dbReference type="GO" id="GO:0016020">
    <property type="term" value="C:membrane"/>
    <property type="evidence" value="ECO:0007669"/>
    <property type="project" value="UniProtKB-SubCell"/>
</dbReference>
<sequence>MGTNRATASDSGVKQQDFTDVKIAFVVSLLAWPITYFVDNGITKVHEDKRTFILMAVGFFLLSGTILFVRGLSKRKSWMNHVFTVFAFTCMIDLIIGLELKGYIGGFMSVYLSIGEPYLSSPWGCAIVLFDGICIYVMYLTLIHLVSNSMSWRSVGIYWVSGLINSMIVLLFGVASGKHNPTFCTFLNVPYAVFPIIIAIRLFSKEKETNWSLERIRANGIVFDLAVAVGLVFSIWTVFAKGMLSIGSQFGIFQDLLNHERALLDVNPAPFAIIQSLVYLFYAAPILLISLVYNFRKRKPQFVWELALINGGTILQAQFSFIVTALDFQTPKELRSDPLDWIFWLNNLGLLIAPQLFIWSLYKSNVLTNNGGKQGNKNK</sequence>
<dbReference type="Pfam" id="PF26083">
    <property type="entry name" value="TM_Tm6sf2"/>
    <property type="match status" value="1"/>
</dbReference>
<evidence type="ECO:0000256" key="4">
    <source>
        <dbReference type="ARBA" id="ARBA00023136"/>
    </source>
</evidence>
<feature type="transmembrane region" description="Helical" evidence="6">
    <location>
        <begin position="302"/>
        <end position="321"/>
    </location>
</feature>
<evidence type="ECO:0000256" key="3">
    <source>
        <dbReference type="ARBA" id="ARBA00022989"/>
    </source>
</evidence>
<dbReference type="EMBL" id="WJQU01000001">
    <property type="protein sequence ID" value="KAJ6645933.1"/>
    <property type="molecule type" value="Genomic_DNA"/>
</dbReference>
<dbReference type="PROSITE" id="PS51751">
    <property type="entry name" value="EXPERA"/>
    <property type="match status" value="1"/>
</dbReference>
<evidence type="ECO:0000256" key="5">
    <source>
        <dbReference type="PROSITE-ProRule" id="PRU01087"/>
    </source>
</evidence>
<evidence type="ECO:0000256" key="1">
    <source>
        <dbReference type="ARBA" id="ARBA00004141"/>
    </source>
</evidence>
<dbReference type="InterPro" id="IPR033118">
    <property type="entry name" value="EXPERA"/>
</dbReference>
<feature type="domain" description="EXPERA" evidence="7">
    <location>
        <begin position="76"/>
        <end position="199"/>
    </location>
</feature>
<dbReference type="InterPro" id="IPR059044">
    <property type="entry name" value="TM_Tm6sf1/2"/>
</dbReference>
<organism evidence="8 9">
    <name type="scientific">Pseudolycoriella hygida</name>
    <dbReference type="NCBI Taxonomy" id="35572"/>
    <lineage>
        <taxon>Eukaryota</taxon>
        <taxon>Metazoa</taxon>
        <taxon>Ecdysozoa</taxon>
        <taxon>Arthropoda</taxon>
        <taxon>Hexapoda</taxon>
        <taxon>Insecta</taxon>
        <taxon>Pterygota</taxon>
        <taxon>Neoptera</taxon>
        <taxon>Endopterygota</taxon>
        <taxon>Diptera</taxon>
        <taxon>Nematocera</taxon>
        <taxon>Sciaroidea</taxon>
        <taxon>Sciaridae</taxon>
        <taxon>Pseudolycoriella</taxon>
    </lineage>
</organism>
<keyword evidence="2 5" id="KW-0812">Transmembrane</keyword>
<evidence type="ECO:0000313" key="8">
    <source>
        <dbReference type="EMBL" id="KAJ6645933.1"/>
    </source>
</evidence>
<feature type="transmembrane region" description="Helical" evidence="6">
    <location>
        <begin position="81"/>
        <end position="100"/>
    </location>
</feature>
<reference evidence="8" key="1">
    <citation type="submission" date="2022-07" db="EMBL/GenBank/DDBJ databases">
        <authorList>
            <person name="Trinca V."/>
            <person name="Uliana J.V.C."/>
            <person name="Torres T.T."/>
            <person name="Ward R.J."/>
            <person name="Monesi N."/>
        </authorList>
    </citation>
    <scope>NUCLEOTIDE SEQUENCE</scope>
    <source>
        <strain evidence="8">HSMRA1968</strain>
        <tissue evidence="8">Whole embryos</tissue>
    </source>
</reference>
<proteinExistence type="predicted"/>
<evidence type="ECO:0000259" key="7">
    <source>
        <dbReference type="PROSITE" id="PS51751"/>
    </source>
</evidence>